<name>A0ABP7JQ59_9PSEU</name>
<dbReference type="InterPro" id="IPR036163">
    <property type="entry name" value="HMA_dom_sf"/>
</dbReference>
<protein>
    <recommendedName>
        <fullName evidence="3">Cation transporter</fullName>
    </recommendedName>
</protein>
<dbReference type="CDD" id="cd00371">
    <property type="entry name" value="HMA"/>
    <property type="match status" value="1"/>
</dbReference>
<reference evidence="2" key="1">
    <citation type="journal article" date="2019" name="Int. J. Syst. Evol. Microbiol.">
        <title>The Global Catalogue of Microorganisms (GCM) 10K type strain sequencing project: providing services to taxonomists for standard genome sequencing and annotation.</title>
        <authorList>
            <consortium name="The Broad Institute Genomics Platform"/>
            <consortium name="The Broad Institute Genome Sequencing Center for Infectious Disease"/>
            <person name="Wu L."/>
            <person name="Ma J."/>
        </authorList>
    </citation>
    <scope>NUCLEOTIDE SEQUENCE [LARGE SCALE GENOMIC DNA]</scope>
    <source>
        <strain evidence="2">JCM 17017</strain>
    </source>
</reference>
<evidence type="ECO:0008006" key="3">
    <source>
        <dbReference type="Google" id="ProtNLM"/>
    </source>
</evidence>
<dbReference type="SUPFAM" id="SSF55008">
    <property type="entry name" value="HMA, heavy metal-associated domain"/>
    <property type="match status" value="1"/>
</dbReference>
<dbReference type="Proteomes" id="UP001501624">
    <property type="component" value="Unassembled WGS sequence"/>
</dbReference>
<keyword evidence="2" id="KW-1185">Reference proteome</keyword>
<gene>
    <name evidence="1" type="ORF">GCM10022380_80710</name>
</gene>
<organism evidence="1 2">
    <name type="scientific">Amycolatopsis tucumanensis</name>
    <dbReference type="NCBI Taxonomy" id="401106"/>
    <lineage>
        <taxon>Bacteria</taxon>
        <taxon>Bacillati</taxon>
        <taxon>Actinomycetota</taxon>
        <taxon>Actinomycetes</taxon>
        <taxon>Pseudonocardiales</taxon>
        <taxon>Pseudonocardiaceae</taxon>
        <taxon>Amycolatopsis</taxon>
    </lineage>
</organism>
<dbReference type="EMBL" id="BAABCM010000019">
    <property type="protein sequence ID" value="GAA3850438.1"/>
    <property type="molecule type" value="Genomic_DNA"/>
</dbReference>
<evidence type="ECO:0000313" key="1">
    <source>
        <dbReference type="EMBL" id="GAA3850438.1"/>
    </source>
</evidence>
<dbReference type="InterPro" id="IPR006121">
    <property type="entry name" value="HMA_dom"/>
</dbReference>
<comment type="caution">
    <text evidence="1">The sequence shown here is derived from an EMBL/GenBank/DDBJ whole genome shotgun (WGS) entry which is preliminary data.</text>
</comment>
<sequence>MSGSHLPTCRVVLDLQGIPWAKDPRTAATMLRSQPGVIDVEVDPETARAVVVHDAETSLPRLWNWLVRWRIEPDGPESDSEPEGHSPAR</sequence>
<accession>A0ABP7JQ59</accession>
<evidence type="ECO:0000313" key="2">
    <source>
        <dbReference type="Proteomes" id="UP001501624"/>
    </source>
</evidence>
<proteinExistence type="predicted"/>